<name>A0A927GQQ7_9BACL</name>
<dbReference type="InterPro" id="IPR036291">
    <property type="entry name" value="NAD(P)-bd_dom_sf"/>
</dbReference>
<dbReference type="InterPro" id="IPR051450">
    <property type="entry name" value="Gfo/Idh/MocA_Oxidoreductases"/>
</dbReference>
<sequence length="304" mass="33798">MRALVIGLGSIGRRHARILARIGCDVAAVSRSQAGTPGVYGNIGAAMRYWAPAYAVVATPTSAHGSALRELREAGYDGPVLVEKPLFAQPGELPPEQLEGVHVGYNLRFHPLLRQLRWRLRHQRVLTATLYVGQHLPHWRERDYRTCYSASRAQGGGVLRDLSHELDYACWLFGPWRALTARGGHYSGLEIDSDDVYGLMAETARCPLLQLHLNYLDRRARRFLLVHTEAHTYALDLIRGELQIDRDATINCGGTGTMEGTYAAQHRAMLRGGRGVCTAAQAAETVHMIEAAERAAAERRWVKR</sequence>
<dbReference type="PANTHER" id="PTHR43377">
    <property type="entry name" value="BILIVERDIN REDUCTASE A"/>
    <property type="match status" value="1"/>
</dbReference>
<dbReference type="RefSeq" id="WP_190915264.1">
    <property type="nucleotide sequence ID" value="NZ_JACXIZ010000011.1"/>
</dbReference>
<proteinExistence type="predicted"/>
<dbReference type="EMBL" id="JACXIZ010000011">
    <property type="protein sequence ID" value="MBD2844516.1"/>
    <property type="molecule type" value="Genomic_DNA"/>
</dbReference>
<dbReference type="Proteomes" id="UP000621560">
    <property type="component" value="Unassembled WGS sequence"/>
</dbReference>
<dbReference type="Gene3D" id="3.30.360.10">
    <property type="entry name" value="Dihydrodipicolinate Reductase, domain 2"/>
    <property type="match status" value="1"/>
</dbReference>
<dbReference type="Pfam" id="PF22725">
    <property type="entry name" value="GFO_IDH_MocA_C3"/>
    <property type="match status" value="1"/>
</dbReference>
<dbReference type="InterPro" id="IPR055170">
    <property type="entry name" value="GFO_IDH_MocA-like_dom"/>
</dbReference>
<comment type="caution">
    <text evidence="3">The sequence shown here is derived from an EMBL/GenBank/DDBJ whole genome shotgun (WGS) entry which is preliminary data.</text>
</comment>
<evidence type="ECO:0000259" key="1">
    <source>
        <dbReference type="Pfam" id="PF01408"/>
    </source>
</evidence>
<evidence type="ECO:0000259" key="2">
    <source>
        <dbReference type="Pfam" id="PF22725"/>
    </source>
</evidence>
<protein>
    <submittedName>
        <fullName evidence="3">Gfo/Idh/MocA family oxidoreductase</fullName>
    </submittedName>
</protein>
<organism evidence="3 4">
    <name type="scientific">Paenibacillus sabuli</name>
    <dbReference type="NCBI Taxonomy" id="2772509"/>
    <lineage>
        <taxon>Bacteria</taxon>
        <taxon>Bacillati</taxon>
        <taxon>Bacillota</taxon>
        <taxon>Bacilli</taxon>
        <taxon>Bacillales</taxon>
        <taxon>Paenibacillaceae</taxon>
        <taxon>Paenibacillus</taxon>
    </lineage>
</organism>
<dbReference type="Pfam" id="PF01408">
    <property type="entry name" value="GFO_IDH_MocA"/>
    <property type="match status" value="1"/>
</dbReference>
<dbReference type="Gene3D" id="3.40.50.720">
    <property type="entry name" value="NAD(P)-binding Rossmann-like Domain"/>
    <property type="match status" value="1"/>
</dbReference>
<evidence type="ECO:0000313" key="3">
    <source>
        <dbReference type="EMBL" id="MBD2844516.1"/>
    </source>
</evidence>
<dbReference type="GO" id="GO:0000166">
    <property type="term" value="F:nucleotide binding"/>
    <property type="evidence" value="ECO:0007669"/>
    <property type="project" value="InterPro"/>
</dbReference>
<feature type="domain" description="Gfo/Idh/MocA-like oxidoreductase N-terminal" evidence="1">
    <location>
        <begin position="2"/>
        <end position="92"/>
    </location>
</feature>
<dbReference type="InterPro" id="IPR000683">
    <property type="entry name" value="Gfo/Idh/MocA-like_OxRdtase_N"/>
</dbReference>
<accession>A0A927GQQ7</accession>
<feature type="domain" description="GFO/IDH/MocA-like oxidoreductase" evidence="2">
    <location>
        <begin position="138"/>
        <end position="221"/>
    </location>
</feature>
<gene>
    <name evidence="3" type="ORF">IDH44_04880</name>
</gene>
<evidence type="ECO:0000313" key="4">
    <source>
        <dbReference type="Proteomes" id="UP000621560"/>
    </source>
</evidence>
<dbReference type="SUPFAM" id="SSF51735">
    <property type="entry name" value="NAD(P)-binding Rossmann-fold domains"/>
    <property type="match status" value="1"/>
</dbReference>
<dbReference type="PANTHER" id="PTHR43377:SF1">
    <property type="entry name" value="BILIVERDIN REDUCTASE A"/>
    <property type="match status" value="1"/>
</dbReference>
<keyword evidence="4" id="KW-1185">Reference proteome</keyword>
<dbReference type="AlphaFoldDB" id="A0A927GQQ7"/>
<reference evidence="3" key="1">
    <citation type="submission" date="2020-09" db="EMBL/GenBank/DDBJ databases">
        <title>A novel bacterium of genus Paenibacillus, isolated from South China Sea.</title>
        <authorList>
            <person name="Huang H."/>
            <person name="Mo K."/>
            <person name="Hu Y."/>
        </authorList>
    </citation>
    <scope>NUCLEOTIDE SEQUENCE</scope>
    <source>
        <strain evidence="3">IB182496</strain>
    </source>
</reference>
<dbReference type="SUPFAM" id="SSF55347">
    <property type="entry name" value="Glyceraldehyde-3-phosphate dehydrogenase-like, C-terminal domain"/>
    <property type="match status" value="1"/>
</dbReference>